<dbReference type="eggNOG" id="ENOG50335E4">
    <property type="taxonomic scope" value="Bacteria"/>
</dbReference>
<evidence type="ECO:0008006" key="3">
    <source>
        <dbReference type="Google" id="ProtNLM"/>
    </source>
</evidence>
<dbReference type="EMBL" id="CP002086">
    <property type="protein sequence ID" value="ADJ27897.1"/>
    <property type="molecule type" value="Genomic_DNA"/>
</dbReference>
<organism evidence="1 2">
    <name type="scientific">Nitrosococcus watsoni (strain C-113)</name>
    <dbReference type="NCBI Taxonomy" id="105559"/>
    <lineage>
        <taxon>Bacteria</taxon>
        <taxon>Pseudomonadati</taxon>
        <taxon>Pseudomonadota</taxon>
        <taxon>Gammaproteobacteria</taxon>
        <taxon>Chromatiales</taxon>
        <taxon>Chromatiaceae</taxon>
        <taxon>Nitrosococcus</taxon>
    </lineage>
</organism>
<evidence type="ECO:0000313" key="1">
    <source>
        <dbReference type="EMBL" id="ADJ27897.1"/>
    </source>
</evidence>
<accession>D8K4S0</accession>
<reference evidence="1 2" key="1">
    <citation type="submission" date="2010-06" db="EMBL/GenBank/DDBJ databases">
        <title>Complete sequence of chromosome of Nitrosococcus watsoni C-113.</title>
        <authorList>
            <consortium name="US DOE Joint Genome Institute"/>
            <person name="Lucas S."/>
            <person name="Copeland A."/>
            <person name="Lapidus A."/>
            <person name="Cheng J.-F."/>
            <person name="Bruce D."/>
            <person name="Goodwin L."/>
            <person name="Pitluck S."/>
            <person name="Malfatti S.A."/>
            <person name="Chain P.S.G."/>
            <person name="Land M."/>
            <person name="Hauser L."/>
            <person name="Kyrpides N."/>
            <person name="Ivanova N."/>
            <person name="Cambell M.A."/>
            <person name="Heidelberg J.F."/>
            <person name="Klotz M.G."/>
            <person name="Woyke T."/>
        </authorList>
    </citation>
    <scope>NUCLEOTIDE SEQUENCE [LARGE SCALE GENOMIC DNA]</scope>
    <source>
        <strain evidence="1 2">C-113</strain>
    </source>
</reference>
<dbReference type="RefSeq" id="WP_013219999.1">
    <property type="nucleotide sequence ID" value="NC_014315.1"/>
</dbReference>
<evidence type="ECO:0000313" key="2">
    <source>
        <dbReference type="Proteomes" id="UP000000393"/>
    </source>
</evidence>
<dbReference type="OrthoDB" id="5566846at2"/>
<dbReference type="Proteomes" id="UP000000393">
    <property type="component" value="Chromosome"/>
</dbReference>
<dbReference type="KEGG" id="nwa:Nwat_0953"/>
<protein>
    <recommendedName>
        <fullName evidence="3">DUF4878 domain-containing protein</fullName>
    </recommendedName>
</protein>
<proteinExistence type="predicted"/>
<dbReference type="STRING" id="105559.Nwat_0953"/>
<dbReference type="Gene3D" id="1.20.120.20">
    <property type="entry name" value="Apolipoprotein"/>
    <property type="match status" value="1"/>
</dbReference>
<sequence length="219" mass="24919">MAVYYLWDFNMKKAVFFTLLLGLCLVATLGACAEKLSSYEVAEKFWTAVKMNDVKTIHTYILTESLNKEDLISSLLPITNFKLGKVIIDGDQSWIETTVTVSNERPVTIPLDTVLAKENGYWKVRYDETVKMLSEASELAQALEGFGVMTEQFSNKIDQSLDELQRSLPRVQRELKSIEEKLKAALPEIQKQMEGFAKELQDLFKSLEQTPPPEKEQAI</sequence>
<dbReference type="HOGENOM" id="CLU_1407495_0_0_6"/>
<dbReference type="AlphaFoldDB" id="D8K4S0"/>
<name>D8K4S0_NITWC</name>
<keyword evidence="2" id="KW-1185">Reference proteome</keyword>
<gene>
    <name evidence="1" type="ordered locus">Nwat_0953</name>
</gene>